<dbReference type="STRING" id="188477.A0A433U036"/>
<dbReference type="InterPro" id="IPR051326">
    <property type="entry name" value="Kynurenine-oxoglutarate_AT"/>
</dbReference>
<dbReference type="UniPathway" id="UPA00334">
    <property type="reaction ID" value="UER00726"/>
</dbReference>
<accession>A0A433U036</accession>
<evidence type="ECO:0000259" key="8">
    <source>
        <dbReference type="Pfam" id="PF00155"/>
    </source>
</evidence>
<dbReference type="GO" id="GO:0030170">
    <property type="term" value="F:pyridoxal phosphate binding"/>
    <property type="evidence" value="ECO:0007669"/>
    <property type="project" value="InterPro"/>
</dbReference>
<proteinExistence type="inferred from homology"/>
<name>A0A433U036_ELYCH</name>
<dbReference type="GO" id="GO:0097053">
    <property type="term" value="P:L-kynurenine catabolic process"/>
    <property type="evidence" value="ECO:0007669"/>
    <property type="project" value="UniProtKB-UniPathway"/>
</dbReference>
<dbReference type="InterPro" id="IPR015421">
    <property type="entry name" value="PyrdxlP-dep_Trfase_major"/>
</dbReference>
<dbReference type="CDD" id="cd00609">
    <property type="entry name" value="AAT_like"/>
    <property type="match status" value="1"/>
</dbReference>
<comment type="similarity">
    <text evidence="2">Belongs to the class-I pyridoxal-phosphate-dependent aminotransferase family.</text>
</comment>
<dbReference type="Gene3D" id="3.90.1150.10">
    <property type="entry name" value="Aspartate Aminotransferase, domain 1"/>
    <property type="match status" value="1"/>
</dbReference>
<gene>
    <name evidence="9" type="ORF">EGW08_005054</name>
</gene>
<dbReference type="PANTHER" id="PTHR43807:SF20">
    <property type="entry name" value="FI04487P"/>
    <property type="match status" value="1"/>
</dbReference>
<dbReference type="OrthoDB" id="2414662at2759"/>
<dbReference type="EMBL" id="RQTK01000117">
    <property type="protein sequence ID" value="RUS87214.1"/>
    <property type="molecule type" value="Genomic_DNA"/>
</dbReference>
<dbReference type="AlphaFoldDB" id="A0A433U036"/>
<comment type="pathway">
    <text evidence="7">Amino-acid degradation; L-kynurenine degradation; kynurenate from L-kynurenine: step 1/2.</text>
</comment>
<evidence type="ECO:0000256" key="4">
    <source>
        <dbReference type="ARBA" id="ARBA00022576"/>
    </source>
</evidence>
<evidence type="ECO:0000313" key="10">
    <source>
        <dbReference type="Proteomes" id="UP000271974"/>
    </source>
</evidence>
<keyword evidence="5" id="KW-0808">Transferase</keyword>
<dbReference type="FunFam" id="3.90.1150.10:FF:000021">
    <property type="entry name" value="Kynurenine--oxoglutarate transaminase 3"/>
    <property type="match status" value="1"/>
</dbReference>
<dbReference type="InterPro" id="IPR015422">
    <property type="entry name" value="PyrdxlP-dep_Trfase_small"/>
</dbReference>
<reference evidence="9 10" key="1">
    <citation type="submission" date="2019-01" db="EMBL/GenBank/DDBJ databases">
        <title>A draft genome assembly of the solar-powered sea slug Elysia chlorotica.</title>
        <authorList>
            <person name="Cai H."/>
            <person name="Li Q."/>
            <person name="Fang X."/>
            <person name="Li J."/>
            <person name="Curtis N.E."/>
            <person name="Altenburger A."/>
            <person name="Shibata T."/>
            <person name="Feng M."/>
            <person name="Maeda T."/>
            <person name="Schwartz J.A."/>
            <person name="Shigenobu S."/>
            <person name="Lundholm N."/>
            <person name="Nishiyama T."/>
            <person name="Yang H."/>
            <person name="Hasebe M."/>
            <person name="Li S."/>
            <person name="Pierce S.K."/>
            <person name="Wang J."/>
        </authorList>
    </citation>
    <scope>NUCLEOTIDE SEQUENCE [LARGE SCALE GENOMIC DNA]</scope>
    <source>
        <strain evidence="9">EC2010</strain>
        <tissue evidence="9">Whole organism of an adult</tissue>
    </source>
</reference>
<evidence type="ECO:0000256" key="6">
    <source>
        <dbReference type="ARBA" id="ARBA00022898"/>
    </source>
</evidence>
<evidence type="ECO:0000256" key="7">
    <source>
        <dbReference type="ARBA" id="ARBA00024016"/>
    </source>
</evidence>
<keyword evidence="6" id="KW-0663">Pyridoxal phosphate</keyword>
<evidence type="ECO:0000313" key="9">
    <source>
        <dbReference type="EMBL" id="RUS87214.1"/>
    </source>
</evidence>
<evidence type="ECO:0000256" key="2">
    <source>
        <dbReference type="ARBA" id="ARBA00007441"/>
    </source>
</evidence>
<comment type="subunit">
    <text evidence="3">Homodimer.</text>
</comment>
<keyword evidence="10" id="KW-1185">Reference proteome</keyword>
<evidence type="ECO:0000256" key="1">
    <source>
        <dbReference type="ARBA" id="ARBA00001933"/>
    </source>
</evidence>
<comment type="cofactor">
    <cofactor evidence="1">
        <name>pyridoxal 5'-phosphate</name>
        <dbReference type="ChEBI" id="CHEBI:597326"/>
    </cofactor>
</comment>
<dbReference type="SUPFAM" id="SSF53383">
    <property type="entry name" value="PLP-dependent transferases"/>
    <property type="match status" value="1"/>
</dbReference>
<dbReference type="GO" id="GO:0016212">
    <property type="term" value="F:kynurenine-oxoglutarate transaminase activity"/>
    <property type="evidence" value="ECO:0007669"/>
    <property type="project" value="UniProtKB-ARBA"/>
</dbReference>
<dbReference type="Proteomes" id="UP000271974">
    <property type="component" value="Unassembled WGS sequence"/>
</dbReference>
<evidence type="ECO:0000256" key="5">
    <source>
        <dbReference type="ARBA" id="ARBA00022679"/>
    </source>
</evidence>
<protein>
    <recommendedName>
        <fullName evidence="8">Aminotransferase class I/classII large domain-containing protein</fullName>
    </recommendedName>
</protein>
<feature type="domain" description="Aminotransferase class I/classII large" evidence="8">
    <location>
        <begin position="20"/>
        <end position="275"/>
    </location>
</feature>
<dbReference type="GO" id="GO:0005739">
    <property type="term" value="C:mitochondrion"/>
    <property type="evidence" value="ECO:0007669"/>
    <property type="project" value="TreeGrafter"/>
</dbReference>
<dbReference type="Gene3D" id="3.40.640.10">
    <property type="entry name" value="Type I PLP-dependent aspartate aminotransferase-like (Major domain)"/>
    <property type="match status" value="1"/>
</dbReference>
<dbReference type="PANTHER" id="PTHR43807">
    <property type="entry name" value="FI04487P"/>
    <property type="match status" value="1"/>
</dbReference>
<organism evidence="9 10">
    <name type="scientific">Elysia chlorotica</name>
    <name type="common">Eastern emerald elysia</name>
    <name type="synonym">Sea slug</name>
    <dbReference type="NCBI Taxonomy" id="188477"/>
    <lineage>
        <taxon>Eukaryota</taxon>
        <taxon>Metazoa</taxon>
        <taxon>Spiralia</taxon>
        <taxon>Lophotrochozoa</taxon>
        <taxon>Mollusca</taxon>
        <taxon>Gastropoda</taxon>
        <taxon>Heterobranchia</taxon>
        <taxon>Euthyneura</taxon>
        <taxon>Panpulmonata</taxon>
        <taxon>Sacoglossa</taxon>
        <taxon>Placobranchoidea</taxon>
        <taxon>Plakobranchidae</taxon>
        <taxon>Elysia</taxon>
    </lineage>
</organism>
<evidence type="ECO:0000256" key="3">
    <source>
        <dbReference type="ARBA" id="ARBA00011738"/>
    </source>
</evidence>
<dbReference type="InterPro" id="IPR004839">
    <property type="entry name" value="Aminotransferase_I/II_large"/>
</dbReference>
<keyword evidence="4" id="KW-0032">Aminotransferase</keyword>
<dbReference type="Pfam" id="PF00155">
    <property type="entry name" value="Aminotran_1_2"/>
    <property type="match status" value="1"/>
</dbReference>
<comment type="caution">
    <text evidence="9">The sequence shown here is derived from an EMBL/GenBank/DDBJ whole genome shotgun (WGS) entry which is preliminary data.</text>
</comment>
<dbReference type="InterPro" id="IPR015424">
    <property type="entry name" value="PyrdxlP-dep_Trfase"/>
</dbReference>
<dbReference type="FunFam" id="3.40.640.10:FF:000024">
    <property type="entry name" value="Kynurenine--oxoglutarate transaminase 3"/>
    <property type="match status" value="1"/>
</dbReference>
<sequence>MVKVAGGVPVFIPLRPTKEGKVTSSGDWKLDSAELAGKFNSKTKLIIFNTPNNPLGKVFTLEEMTEIADLCKKHDVVCVSDEVYEWMTYGTAKHIKMASLPGMWDRTITIGSAGKTFSVTGWKLGWCIGPKHLISCAQVAHQNCTYTSPTPTQEAVARGLELEISRLGTPESYLTSLAEELLPKRDNLVQQLVDAGLKPVVPEGGYFMMADYTGKEFELPDTDEAKDFRFVQWLIKNKNLAVIPPSAFYSAEHEHLAENYVRFCFIKKDDTLKKASKILKEWS</sequence>